<dbReference type="PROSITE" id="PS51753">
    <property type="entry name" value="HBM"/>
    <property type="match status" value="1"/>
</dbReference>
<keyword evidence="7" id="KW-0472">Membrane</keyword>
<protein>
    <submittedName>
        <fullName evidence="12">Chemotaxis protein</fullName>
    </submittedName>
</protein>
<gene>
    <name evidence="12" type="ORF">AN401_12340</name>
</gene>
<organism evidence="12 13">
    <name type="scientific">Zobellella denitrificans</name>
    <dbReference type="NCBI Taxonomy" id="347534"/>
    <lineage>
        <taxon>Bacteria</taxon>
        <taxon>Pseudomonadati</taxon>
        <taxon>Pseudomonadota</taxon>
        <taxon>Gammaproteobacteria</taxon>
        <taxon>Aeromonadales</taxon>
        <taxon>Aeromonadaceae</taxon>
        <taxon>Zobellella</taxon>
    </lineage>
</organism>
<dbReference type="Pfam" id="PF00672">
    <property type="entry name" value="HAMP"/>
    <property type="match status" value="1"/>
</dbReference>
<evidence type="ECO:0000313" key="12">
    <source>
        <dbReference type="EMBL" id="ATG75927.1"/>
    </source>
</evidence>
<evidence type="ECO:0000259" key="10">
    <source>
        <dbReference type="PROSITE" id="PS50885"/>
    </source>
</evidence>
<feature type="domain" description="T-SNARE coiled-coil homology" evidence="9">
    <location>
        <begin position="577"/>
        <end position="639"/>
    </location>
</feature>
<keyword evidence="13" id="KW-1185">Reference proteome</keyword>
<keyword evidence="7" id="KW-0812">Transmembrane</keyword>
<dbReference type="InterPro" id="IPR004089">
    <property type="entry name" value="MCPsignal_dom"/>
</dbReference>
<evidence type="ECO:0000256" key="2">
    <source>
        <dbReference type="ARBA" id="ARBA00022519"/>
    </source>
</evidence>
<dbReference type="InterPro" id="IPR003660">
    <property type="entry name" value="HAMP_dom"/>
</dbReference>
<feature type="coiled-coil region" evidence="6">
    <location>
        <begin position="126"/>
        <end position="157"/>
    </location>
</feature>
<evidence type="ECO:0000259" key="9">
    <source>
        <dbReference type="PROSITE" id="PS50192"/>
    </source>
</evidence>
<evidence type="ECO:0000259" key="11">
    <source>
        <dbReference type="PROSITE" id="PS51753"/>
    </source>
</evidence>
<evidence type="ECO:0000256" key="7">
    <source>
        <dbReference type="SAM" id="Phobius"/>
    </source>
</evidence>
<dbReference type="InterPro" id="IPR000727">
    <property type="entry name" value="T_SNARE_dom"/>
</dbReference>
<dbReference type="AlphaFoldDB" id="A0A291HUV5"/>
<dbReference type="GO" id="GO:0006935">
    <property type="term" value="P:chemotaxis"/>
    <property type="evidence" value="ECO:0007669"/>
    <property type="project" value="UniProtKB-ARBA"/>
</dbReference>
<feature type="domain" description="HBM" evidence="11">
    <location>
        <begin position="45"/>
        <end position="306"/>
    </location>
</feature>
<keyword evidence="7" id="KW-1133">Transmembrane helix</keyword>
<comment type="similarity">
    <text evidence="4">Belongs to the methyl-accepting chemotaxis (MCP) protein family.</text>
</comment>
<feature type="domain" description="HAMP" evidence="10">
    <location>
        <begin position="333"/>
        <end position="385"/>
    </location>
</feature>
<dbReference type="SMART" id="SM00283">
    <property type="entry name" value="MA"/>
    <property type="match status" value="1"/>
</dbReference>
<dbReference type="GO" id="GO:0007165">
    <property type="term" value="P:signal transduction"/>
    <property type="evidence" value="ECO:0007669"/>
    <property type="project" value="UniProtKB-KW"/>
</dbReference>
<keyword evidence="3 5" id="KW-0807">Transducer</keyword>
<dbReference type="PROSITE" id="PS50111">
    <property type="entry name" value="CHEMOTAXIS_TRANSDUC_2"/>
    <property type="match status" value="1"/>
</dbReference>
<keyword evidence="2" id="KW-0997">Cell inner membrane</keyword>
<dbReference type="PANTHER" id="PTHR32089">
    <property type="entry name" value="METHYL-ACCEPTING CHEMOTAXIS PROTEIN MCPB"/>
    <property type="match status" value="1"/>
</dbReference>
<evidence type="ECO:0000256" key="4">
    <source>
        <dbReference type="ARBA" id="ARBA00029447"/>
    </source>
</evidence>
<dbReference type="InterPro" id="IPR032255">
    <property type="entry name" value="HBM"/>
</dbReference>
<comment type="subcellular location">
    <subcellularLocation>
        <location evidence="1">Cell inner membrane</location>
        <topology evidence="1">Multi-pass membrane protein</topology>
    </subcellularLocation>
</comment>
<dbReference type="GO" id="GO:0005886">
    <property type="term" value="C:plasma membrane"/>
    <property type="evidence" value="ECO:0007669"/>
    <property type="project" value="UniProtKB-SubCell"/>
</dbReference>
<dbReference type="SMART" id="SM01358">
    <property type="entry name" value="HBM"/>
    <property type="match status" value="1"/>
</dbReference>
<feature type="transmembrane region" description="Helical" evidence="7">
    <location>
        <begin position="311"/>
        <end position="331"/>
    </location>
</feature>
<evidence type="ECO:0000256" key="1">
    <source>
        <dbReference type="ARBA" id="ARBA00004429"/>
    </source>
</evidence>
<keyword evidence="2" id="KW-1003">Cell membrane</keyword>
<dbReference type="EMBL" id="CP012621">
    <property type="protein sequence ID" value="ATG75927.1"/>
    <property type="molecule type" value="Genomic_DNA"/>
</dbReference>
<dbReference type="KEGG" id="zdf:AN401_12340"/>
<proteinExistence type="inferred from homology"/>
<dbReference type="PANTHER" id="PTHR32089:SF120">
    <property type="entry name" value="METHYL-ACCEPTING CHEMOTAXIS PROTEIN TLPQ"/>
    <property type="match status" value="1"/>
</dbReference>
<evidence type="ECO:0000256" key="5">
    <source>
        <dbReference type="PROSITE-ProRule" id="PRU00284"/>
    </source>
</evidence>
<evidence type="ECO:0000313" key="13">
    <source>
        <dbReference type="Proteomes" id="UP000217763"/>
    </source>
</evidence>
<dbReference type="PROSITE" id="PS50885">
    <property type="entry name" value="HAMP"/>
    <property type="match status" value="1"/>
</dbReference>
<dbReference type="CDD" id="cd11386">
    <property type="entry name" value="MCP_signal"/>
    <property type="match status" value="1"/>
</dbReference>
<dbReference type="SUPFAM" id="SSF58104">
    <property type="entry name" value="Methyl-accepting chemotaxis protein (MCP) signaling domain"/>
    <property type="match status" value="1"/>
</dbReference>
<dbReference type="Proteomes" id="UP000217763">
    <property type="component" value="Chromosome"/>
</dbReference>
<dbReference type="PROSITE" id="PS50192">
    <property type="entry name" value="T_SNARE"/>
    <property type="match status" value="1"/>
</dbReference>
<evidence type="ECO:0000256" key="3">
    <source>
        <dbReference type="ARBA" id="ARBA00023224"/>
    </source>
</evidence>
<dbReference type="CDD" id="cd06225">
    <property type="entry name" value="HAMP"/>
    <property type="match status" value="1"/>
</dbReference>
<evidence type="ECO:0000259" key="8">
    <source>
        <dbReference type="PROSITE" id="PS50111"/>
    </source>
</evidence>
<keyword evidence="6" id="KW-0175">Coiled coil</keyword>
<dbReference type="SMART" id="SM00304">
    <property type="entry name" value="HAMP"/>
    <property type="match status" value="2"/>
</dbReference>
<sequence>MFMNALRFIVDMSVRKKLIFGFGVVLLISLLSAWLSYGRMQTIQHLIERLVKVDEIETLVVDARMNEKNYLLRHDEQYIGQALALTQQAAELSEETRKILRYPEIAAQIGSLQQYLGNYRDSLASLRQHQQSAIDAQQQLESSARQAIERFEELEFRLSSEAIRQLRSIGETNGLRMLDVAGQANVLSKAVLMVRQAEKNYVSNRNPLYADEAFKQLQDLATKANVLKNNYQSRNLSERLGADAAAALVDAALAELGRYRQSFERLQQGYSQLLDTEDGMTEHARQMMASASKAAELQVGILQQNGDEARLIMLVSTGIAFAAGILIALLITQSIVAPLHQVVALSRTIAAGDLSRNIRSDRRDELGQLMQAMQHMTENLRDLLTRLTSGIEQLATATEEMSAVTEQTSAGVTQQKMDTEQVATAMNQMTATVLEVARSAEAAAGSAQEADGQARQGAQVVQQAIGRIESLARSIEESAGAIERLKHDSGNISTVLDVIKGIAEQTNLLALNAAIEAARAGDAGRGFAVVADEVRALARRTQESTVEIEGLIGALQQGAQGAVTTMDASRQLADSTVAAARQAGSSLDEINGSVSSIQQMSQQIATAAEEQTSVAEEINRSVSNIRDVAEQSAAATEETAATSVSLARLGGELQEQIARFKLA</sequence>
<evidence type="ECO:0000256" key="6">
    <source>
        <dbReference type="SAM" id="Coils"/>
    </source>
</evidence>
<accession>A0A291HUV5</accession>
<feature type="domain" description="Methyl-accepting transducer" evidence="8">
    <location>
        <begin position="390"/>
        <end position="626"/>
    </location>
</feature>
<reference evidence="13" key="1">
    <citation type="submission" date="2015-09" db="EMBL/GenBank/DDBJ databases">
        <authorList>
            <person name="Shao Z."/>
            <person name="Wang L."/>
        </authorList>
    </citation>
    <scope>NUCLEOTIDE SEQUENCE [LARGE SCALE GENOMIC DNA]</scope>
    <source>
        <strain evidence="13">F13-1</strain>
    </source>
</reference>
<name>A0A291HUV5_9GAMM</name>
<dbReference type="FunFam" id="1.10.287.950:FF:000001">
    <property type="entry name" value="Methyl-accepting chemotaxis sensory transducer"/>
    <property type="match status" value="1"/>
</dbReference>
<dbReference type="Gene3D" id="1.10.287.950">
    <property type="entry name" value="Methyl-accepting chemotaxis protein"/>
    <property type="match status" value="1"/>
</dbReference>
<dbReference type="Pfam" id="PF00015">
    <property type="entry name" value="MCPsignal"/>
    <property type="match status" value="1"/>
</dbReference>